<dbReference type="Pfam" id="PF00090">
    <property type="entry name" value="TSP_1"/>
    <property type="match status" value="3"/>
</dbReference>
<dbReference type="Proteomes" id="UP001634394">
    <property type="component" value="Unassembled WGS sequence"/>
</dbReference>
<keyword evidence="4" id="KW-1185">Reference proteome</keyword>
<name>A0ABD3XGD9_SINWO</name>
<proteinExistence type="predicted"/>
<dbReference type="SMART" id="SM00209">
    <property type="entry name" value="TSP1"/>
    <property type="match status" value="3"/>
</dbReference>
<keyword evidence="1" id="KW-0677">Repeat</keyword>
<evidence type="ECO:0000256" key="2">
    <source>
        <dbReference type="ARBA" id="ARBA00023157"/>
    </source>
</evidence>
<keyword evidence="2" id="KW-1015">Disulfide bond</keyword>
<dbReference type="InterPro" id="IPR036383">
    <property type="entry name" value="TSP1_rpt_sf"/>
</dbReference>
<dbReference type="SUPFAM" id="SSF82895">
    <property type="entry name" value="TSP-1 type 1 repeat"/>
    <property type="match status" value="3"/>
</dbReference>
<dbReference type="InterPro" id="IPR052065">
    <property type="entry name" value="Compl_asym_regulator"/>
</dbReference>
<dbReference type="PRINTS" id="PR01705">
    <property type="entry name" value="TSP1REPEAT"/>
</dbReference>
<feature type="non-terminal residue" evidence="3">
    <location>
        <position position="1"/>
    </location>
</feature>
<comment type="caution">
    <text evidence="3">The sequence shown here is derived from an EMBL/GenBank/DDBJ whole genome shotgun (WGS) entry which is preliminary data.</text>
</comment>
<sequence>NGGWSTWTLWSSCSKTCGTGIKERNRLCNNPTPSYNGSTCHGNDNETTTCNLTSCRVDGGWSTWTLWSSCSETCAPSIKMRSRLCNNPTPANNGSACHGHESENLACNLTSCPVDGNWSSWSPWLACNVTCGTGVQMRVRTCSNPAPENFGRPCPHPMSYIEFQACNASPCP</sequence>
<dbReference type="EMBL" id="JBJQND010000002">
    <property type="protein sequence ID" value="KAL3885339.1"/>
    <property type="molecule type" value="Genomic_DNA"/>
</dbReference>
<protein>
    <submittedName>
        <fullName evidence="3">Uncharacterized protein</fullName>
    </submittedName>
</protein>
<organism evidence="3 4">
    <name type="scientific">Sinanodonta woodiana</name>
    <name type="common">Chinese pond mussel</name>
    <name type="synonym">Anodonta woodiana</name>
    <dbReference type="NCBI Taxonomy" id="1069815"/>
    <lineage>
        <taxon>Eukaryota</taxon>
        <taxon>Metazoa</taxon>
        <taxon>Spiralia</taxon>
        <taxon>Lophotrochozoa</taxon>
        <taxon>Mollusca</taxon>
        <taxon>Bivalvia</taxon>
        <taxon>Autobranchia</taxon>
        <taxon>Heteroconchia</taxon>
        <taxon>Palaeoheterodonta</taxon>
        <taxon>Unionida</taxon>
        <taxon>Unionoidea</taxon>
        <taxon>Unionidae</taxon>
        <taxon>Unioninae</taxon>
        <taxon>Sinanodonta</taxon>
    </lineage>
</organism>
<feature type="non-terminal residue" evidence="3">
    <location>
        <position position="172"/>
    </location>
</feature>
<evidence type="ECO:0000313" key="3">
    <source>
        <dbReference type="EMBL" id="KAL3885339.1"/>
    </source>
</evidence>
<dbReference type="Gene3D" id="2.20.100.10">
    <property type="entry name" value="Thrombospondin type-1 (TSP1) repeat"/>
    <property type="match status" value="3"/>
</dbReference>
<dbReference type="FunFam" id="2.20.100.10:FF:000007">
    <property type="entry name" value="Thrombospondin 1"/>
    <property type="match status" value="3"/>
</dbReference>
<evidence type="ECO:0000313" key="4">
    <source>
        <dbReference type="Proteomes" id="UP001634394"/>
    </source>
</evidence>
<accession>A0ABD3XGD9</accession>
<dbReference type="PANTHER" id="PTHR22906">
    <property type="entry name" value="PROPERDIN"/>
    <property type="match status" value="1"/>
</dbReference>
<dbReference type="InterPro" id="IPR000884">
    <property type="entry name" value="TSP1_rpt"/>
</dbReference>
<reference evidence="3 4" key="1">
    <citation type="submission" date="2024-11" db="EMBL/GenBank/DDBJ databases">
        <title>Chromosome-level genome assembly of the freshwater bivalve Anodonta woodiana.</title>
        <authorList>
            <person name="Chen X."/>
        </authorList>
    </citation>
    <scope>NUCLEOTIDE SEQUENCE [LARGE SCALE GENOMIC DNA]</scope>
    <source>
        <strain evidence="3">MN2024</strain>
        <tissue evidence="3">Gills</tissue>
    </source>
</reference>
<dbReference type="PROSITE" id="PS50092">
    <property type="entry name" value="TSP1"/>
    <property type="match status" value="3"/>
</dbReference>
<dbReference type="PANTHER" id="PTHR22906:SF21">
    <property type="entry name" value="SEMA DOMAIN-CONTAINING PROTEIN"/>
    <property type="match status" value="1"/>
</dbReference>
<gene>
    <name evidence="3" type="ORF">ACJMK2_025410</name>
</gene>
<evidence type="ECO:0000256" key="1">
    <source>
        <dbReference type="ARBA" id="ARBA00022737"/>
    </source>
</evidence>
<dbReference type="AlphaFoldDB" id="A0ABD3XGD9"/>